<name>A0A0L6V158_9BASI</name>
<dbReference type="Proteomes" id="UP000037035">
    <property type="component" value="Unassembled WGS sequence"/>
</dbReference>
<sequence>MVKRFCQIQQLEAWEDLKLFLASDIPEDGQQKDHGRPFMVDNNLYEQLLTHARTIDLVDTWNCKPKVRVSVLQPNNCVVIKQNGHVRYGFVKEILVYKQPTLGQMAICLVEKITNRLVTKKKCG</sequence>
<dbReference type="AlphaFoldDB" id="A0A0L6V158"/>
<comment type="caution">
    <text evidence="1">The sequence shown here is derived from an EMBL/GenBank/DDBJ whole genome shotgun (WGS) entry which is preliminary data.</text>
</comment>
<proteinExistence type="predicted"/>
<evidence type="ECO:0000313" key="2">
    <source>
        <dbReference type="Proteomes" id="UP000037035"/>
    </source>
</evidence>
<dbReference type="EMBL" id="LAVV01007871">
    <property type="protein sequence ID" value="KNZ54496.1"/>
    <property type="molecule type" value="Genomic_DNA"/>
</dbReference>
<dbReference type="VEuPathDB" id="FungiDB:VP01_2932g8"/>
<reference evidence="1 2" key="1">
    <citation type="submission" date="2015-08" db="EMBL/GenBank/DDBJ databases">
        <title>Next Generation Sequencing and Analysis of the Genome of Puccinia sorghi L Schw, the Causal Agent of Maize Common Rust.</title>
        <authorList>
            <person name="Rochi L."/>
            <person name="Burguener G."/>
            <person name="Darino M."/>
            <person name="Turjanski A."/>
            <person name="Kreff E."/>
            <person name="Dieguez M.J."/>
            <person name="Sacco F."/>
        </authorList>
    </citation>
    <scope>NUCLEOTIDE SEQUENCE [LARGE SCALE GENOMIC DNA]</scope>
    <source>
        <strain evidence="1 2">RO10H11247</strain>
    </source>
</reference>
<organism evidence="1 2">
    <name type="scientific">Puccinia sorghi</name>
    <dbReference type="NCBI Taxonomy" id="27349"/>
    <lineage>
        <taxon>Eukaryota</taxon>
        <taxon>Fungi</taxon>
        <taxon>Dikarya</taxon>
        <taxon>Basidiomycota</taxon>
        <taxon>Pucciniomycotina</taxon>
        <taxon>Pucciniomycetes</taxon>
        <taxon>Pucciniales</taxon>
        <taxon>Pucciniaceae</taxon>
        <taxon>Puccinia</taxon>
    </lineage>
</organism>
<evidence type="ECO:0000313" key="1">
    <source>
        <dbReference type="EMBL" id="KNZ54496.1"/>
    </source>
</evidence>
<accession>A0A0L6V158</accession>
<keyword evidence="2" id="KW-1185">Reference proteome</keyword>
<protein>
    <submittedName>
        <fullName evidence="1">Uncharacterized protein</fullName>
    </submittedName>
</protein>
<gene>
    <name evidence="1" type="ORF">VP01_2932g8</name>
</gene>